<accession>A0ABU4NRL3</accession>
<reference evidence="1 2" key="1">
    <citation type="journal article" date="2023" name="Microb. Genom.">
        <title>Mesoterricola silvestris gen. nov., sp. nov., Mesoterricola sediminis sp. nov., Geothrix oryzae sp. nov., Geothrix edaphica sp. nov., Geothrix rubra sp. nov., and Geothrix limicola sp. nov., six novel members of Acidobacteriota isolated from soils.</title>
        <authorList>
            <person name="Weisberg A.J."/>
            <person name="Pearce E."/>
            <person name="Kramer C.G."/>
            <person name="Chang J.H."/>
            <person name="Clarke C.R."/>
        </authorList>
    </citation>
    <scope>NUCLEOTIDE SEQUENCE [LARGE SCALE GENOMIC DNA]</scope>
    <source>
        <strain evidence="1 2">ID09-01A</strain>
    </source>
</reference>
<dbReference type="Proteomes" id="UP001271274">
    <property type="component" value="Unassembled WGS sequence"/>
</dbReference>
<dbReference type="Gene3D" id="3.10.450.40">
    <property type="match status" value="1"/>
</dbReference>
<organism evidence="1 2">
    <name type="scientific">Streptomyces europaeiscabiei</name>
    <dbReference type="NCBI Taxonomy" id="146819"/>
    <lineage>
        <taxon>Bacteria</taxon>
        <taxon>Bacillati</taxon>
        <taxon>Actinomycetota</taxon>
        <taxon>Actinomycetes</taxon>
        <taxon>Kitasatosporales</taxon>
        <taxon>Streptomycetaceae</taxon>
        <taxon>Streptomyces</taxon>
    </lineage>
</organism>
<dbReference type="EMBL" id="JARAYU010000016">
    <property type="protein sequence ID" value="MDX3704713.1"/>
    <property type="molecule type" value="Genomic_DNA"/>
</dbReference>
<keyword evidence="2" id="KW-1185">Reference proteome</keyword>
<gene>
    <name evidence="1" type="ORF">PV662_34160</name>
</gene>
<proteinExistence type="predicted"/>
<dbReference type="PANTHER" id="PTHR33415:SF4">
    <property type="entry name" value="DCL PROTEIN (DUF3223)"/>
    <property type="match status" value="1"/>
</dbReference>
<dbReference type="PANTHER" id="PTHR33415">
    <property type="entry name" value="PROTEIN EMBRYO DEFECTIVE 514"/>
    <property type="match status" value="1"/>
</dbReference>
<evidence type="ECO:0000313" key="1">
    <source>
        <dbReference type="EMBL" id="MDX3704713.1"/>
    </source>
</evidence>
<dbReference type="RefSeq" id="WP_046706167.1">
    <property type="nucleotide sequence ID" value="NZ_JARAUR010000019.1"/>
</dbReference>
<protein>
    <submittedName>
        <fullName evidence="1">DCL family protein</fullName>
    </submittedName>
</protein>
<sequence length="216" mass="24575">MAEFWIGQRRYRTKGAAQEAVQEVLYRYNVGSIVDQEDDHQLLLDLLDMHPNADDKIGSGVEAFAIAAPQRGPYPGFEVIRTDGSRIDFSYRECLKPRTYRQQVLNVMRDEVKATISVYFESRKAADSLLSDHSGTPLESTNTAVAYFRGPSFNDIAREFAESHGGWEAIELTSSAEKGLGRFVDRDLAERWFIHHQAHAVLGLLSAEENRRRLRR</sequence>
<dbReference type="Pfam" id="PF11523">
    <property type="entry name" value="DUF3223"/>
    <property type="match status" value="1"/>
</dbReference>
<name>A0ABU4NRL3_9ACTN</name>
<evidence type="ECO:0000313" key="2">
    <source>
        <dbReference type="Proteomes" id="UP001271274"/>
    </source>
</evidence>
<dbReference type="InterPro" id="IPR044673">
    <property type="entry name" value="DCL-like"/>
</dbReference>
<comment type="caution">
    <text evidence="1">The sequence shown here is derived from an EMBL/GenBank/DDBJ whole genome shotgun (WGS) entry which is preliminary data.</text>
</comment>